<feature type="region of interest" description="Disordered" evidence="1">
    <location>
        <begin position="105"/>
        <end position="184"/>
    </location>
</feature>
<feature type="region of interest" description="Disordered" evidence="1">
    <location>
        <begin position="241"/>
        <end position="262"/>
    </location>
</feature>
<gene>
    <name evidence="2" type="ORF">RCOM_1978740</name>
</gene>
<feature type="non-terminal residue" evidence="2">
    <location>
        <position position="262"/>
    </location>
</feature>
<dbReference type="InParanoid" id="B9TPC9"/>
<organism evidence="2 3">
    <name type="scientific">Ricinus communis</name>
    <name type="common">Castor bean</name>
    <dbReference type="NCBI Taxonomy" id="3988"/>
    <lineage>
        <taxon>Eukaryota</taxon>
        <taxon>Viridiplantae</taxon>
        <taxon>Streptophyta</taxon>
        <taxon>Embryophyta</taxon>
        <taxon>Tracheophyta</taxon>
        <taxon>Spermatophyta</taxon>
        <taxon>Magnoliopsida</taxon>
        <taxon>eudicotyledons</taxon>
        <taxon>Gunneridae</taxon>
        <taxon>Pentapetalae</taxon>
        <taxon>rosids</taxon>
        <taxon>fabids</taxon>
        <taxon>Malpighiales</taxon>
        <taxon>Euphorbiaceae</taxon>
        <taxon>Acalyphoideae</taxon>
        <taxon>Acalypheae</taxon>
        <taxon>Ricinus</taxon>
    </lineage>
</organism>
<name>B9TPC9_RICCO</name>
<evidence type="ECO:0000313" key="3">
    <source>
        <dbReference type="Proteomes" id="UP000008311"/>
    </source>
</evidence>
<evidence type="ECO:0000256" key="1">
    <source>
        <dbReference type="SAM" id="MobiDB-lite"/>
    </source>
</evidence>
<protein>
    <submittedName>
        <fullName evidence="2">Uncharacterized protein</fullName>
    </submittedName>
</protein>
<proteinExistence type="predicted"/>
<feature type="compositionally biased region" description="Gly residues" evidence="1">
    <location>
        <begin position="118"/>
        <end position="128"/>
    </location>
</feature>
<dbReference type="AlphaFoldDB" id="B9TPC9"/>
<feature type="compositionally biased region" description="Basic residues" evidence="1">
    <location>
        <begin position="129"/>
        <end position="139"/>
    </location>
</feature>
<dbReference type="Proteomes" id="UP000008311">
    <property type="component" value="Unassembled WGS sequence"/>
</dbReference>
<feature type="compositionally biased region" description="Basic and acidic residues" evidence="1">
    <location>
        <begin position="147"/>
        <end position="158"/>
    </location>
</feature>
<dbReference type="EMBL" id="EQ995379">
    <property type="protein sequence ID" value="EEF22285.1"/>
    <property type="molecule type" value="Genomic_DNA"/>
</dbReference>
<accession>B9TPC9</accession>
<evidence type="ECO:0000313" key="2">
    <source>
        <dbReference type="EMBL" id="EEF22285.1"/>
    </source>
</evidence>
<keyword evidence="3" id="KW-1185">Reference proteome</keyword>
<sequence length="262" mass="28574">MDADLLRHALLPAAMLEFQHGGLIPGEQLRQAAQAAELAVHQQRRRELLPGGVVRFALVIREREDRDQRHLRLAAGRGQFTPARERQVRLPAGGQARVVLRPQRRAGVGVQRPPGRGLVAGRGGLGRLGRGRHRPRIGTRRGGQAHRGGERQGADHGHQGRHQHGGRRPGGARQGRRDRHSVPQLDETDIQQSCLTLIAHQHALADAGVLVVLGRRQRLPFGAARQPDAFVVEGDAARVAGRDQGDGTAAVGELQVRRHPDQ</sequence>
<reference evidence="3" key="1">
    <citation type="journal article" date="2010" name="Nat. Biotechnol.">
        <title>Draft genome sequence of the oilseed species Ricinus communis.</title>
        <authorList>
            <person name="Chan A.P."/>
            <person name="Crabtree J."/>
            <person name="Zhao Q."/>
            <person name="Lorenzi H."/>
            <person name="Orvis J."/>
            <person name="Puiu D."/>
            <person name="Melake-Berhan A."/>
            <person name="Jones K.M."/>
            <person name="Redman J."/>
            <person name="Chen G."/>
            <person name="Cahoon E.B."/>
            <person name="Gedil M."/>
            <person name="Stanke M."/>
            <person name="Haas B.J."/>
            <person name="Wortman J.R."/>
            <person name="Fraser-Liggett C.M."/>
            <person name="Ravel J."/>
            <person name="Rabinowicz P.D."/>
        </authorList>
    </citation>
    <scope>NUCLEOTIDE SEQUENCE [LARGE SCALE GENOMIC DNA]</scope>
    <source>
        <strain evidence="3">cv. Hale</strain>
    </source>
</reference>